<sequence>MTTATPEQAEAARVLHRITALAGEHGTALTRCFRLLGEGALAGPAANALHARLADAQREIRSAFSRAFDEADALARQAVPAPAVPRPAVPYPPPASPAPPGVGSAIPSALSALTTELSRAGGSLEAASRALSSWLSALRLPVSPARRLSEAAAGVRAERADLTRRLELLTRPDPDPAATLGRLLSAGLMMTALRTTDPALYRRLTTAGVDPADIPRTGPADTALWWKHLTRTQRTLFTTAFPALIGWSDGLPAAARDKANRLTLTTRLKTLEQTPTPTPFEPATWPA</sequence>
<reference evidence="2" key="1">
    <citation type="journal article" date="2019" name="Int. J. Syst. Evol. Microbiol.">
        <title>The Global Catalogue of Microorganisms (GCM) 10K type strain sequencing project: providing services to taxonomists for standard genome sequencing and annotation.</title>
        <authorList>
            <consortium name="The Broad Institute Genomics Platform"/>
            <consortium name="The Broad Institute Genome Sequencing Center for Infectious Disease"/>
            <person name="Wu L."/>
            <person name="Ma J."/>
        </authorList>
    </citation>
    <scope>NUCLEOTIDE SEQUENCE [LARGE SCALE GENOMIC DNA]</scope>
    <source>
        <strain evidence="2">JCM 9377</strain>
    </source>
</reference>
<proteinExistence type="predicted"/>
<evidence type="ECO:0000313" key="2">
    <source>
        <dbReference type="Proteomes" id="UP001501237"/>
    </source>
</evidence>
<evidence type="ECO:0000313" key="1">
    <source>
        <dbReference type="EMBL" id="GAA3231894.1"/>
    </source>
</evidence>
<dbReference type="EMBL" id="BAAAUV010000022">
    <property type="protein sequence ID" value="GAA3231894.1"/>
    <property type="molecule type" value="Genomic_DNA"/>
</dbReference>
<dbReference type="Proteomes" id="UP001501237">
    <property type="component" value="Unassembled WGS sequence"/>
</dbReference>
<dbReference type="RefSeq" id="WP_344835617.1">
    <property type="nucleotide sequence ID" value="NZ_BAAAUV010000022.1"/>
</dbReference>
<accession>A0ABP6QJ63</accession>
<comment type="caution">
    <text evidence="1">The sequence shown here is derived from an EMBL/GenBank/DDBJ whole genome shotgun (WGS) entry which is preliminary data.</text>
</comment>
<organism evidence="1 2">
    <name type="scientific">Actinocorallia longicatena</name>
    <dbReference type="NCBI Taxonomy" id="111803"/>
    <lineage>
        <taxon>Bacteria</taxon>
        <taxon>Bacillati</taxon>
        <taxon>Actinomycetota</taxon>
        <taxon>Actinomycetes</taxon>
        <taxon>Streptosporangiales</taxon>
        <taxon>Thermomonosporaceae</taxon>
        <taxon>Actinocorallia</taxon>
    </lineage>
</organism>
<keyword evidence="2" id="KW-1185">Reference proteome</keyword>
<protein>
    <submittedName>
        <fullName evidence="1">Uncharacterized protein</fullName>
    </submittedName>
</protein>
<name>A0ABP6QJ63_9ACTN</name>
<gene>
    <name evidence="1" type="ORF">GCM10010468_63330</name>
</gene>